<organism evidence="4 5">
    <name type="scientific">Desulfoglaeba alkanexedens ALDC</name>
    <dbReference type="NCBI Taxonomy" id="980445"/>
    <lineage>
        <taxon>Bacteria</taxon>
        <taxon>Pseudomonadati</taxon>
        <taxon>Thermodesulfobacteriota</taxon>
        <taxon>Syntrophobacteria</taxon>
        <taxon>Syntrophobacterales</taxon>
        <taxon>Syntrophobacteraceae</taxon>
        <taxon>Desulfoglaeba</taxon>
    </lineage>
</organism>
<keyword evidence="2" id="KW-0119">Carbohydrate metabolism</keyword>
<dbReference type="InterPro" id="IPR052176">
    <property type="entry name" value="Glycosyl_Hydrlase_43_Enz"/>
</dbReference>
<dbReference type="GO" id="GO:0016740">
    <property type="term" value="F:transferase activity"/>
    <property type="evidence" value="ECO:0007669"/>
    <property type="project" value="UniProtKB-KW"/>
</dbReference>
<dbReference type="Proteomes" id="UP000298602">
    <property type="component" value="Chromosome"/>
</dbReference>
<evidence type="ECO:0000259" key="3">
    <source>
        <dbReference type="Pfam" id="PF24793"/>
    </source>
</evidence>
<dbReference type="PANTHER" id="PTHR43772:SF2">
    <property type="entry name" value="PUTATIVE (AFU_ORTHOLOGUE AFUA_2G04480)-RELATED"/>
    <property type="match status" value="1"/>
</dbReference>
<dbReference type="EMBL" id="CP040098">
    <property type="protein sequence ID" value="QCQ23333.1"/>
    <property type="molecule type" value="Genomic_DNA"/>
</dbReference>
<evidence type="ECO:0000256" key="2">
    <source>
        <dbReference type="ARBA" id="ARBA00023277"/>
    </source>
</evidence>
<keyword evidence="5" id="KW-1185">Reference proteome</keyword>
<keyword evidence="1" id="KW-0624">Polysaccharide degradation</keyword>
<keyword evidence="4" id="KW-0808">Transferase</keyword>
<dbReference type="RefSeq" id="WP_137425612.1">
    <property type="nucleotide sequence ID" value="NZ_CP040098.1"/>
</dbReference>
<sequence length="293" mass="33322">MPHRKDIWRCGIIDQPVEQVLAQGVADVPVHWLPEEPPFHFLADPFPWRQDGHLHLFAETYDYRTRHGTIDLLSLGADFQVLERRPCLAEPWHLSYPIVFAADGAVWMLPEAHRSGTLHLYRMRSGLHEWVREVEIKLDRVPVDATPFSHGGRWWLFYSPADRRETRMGHLHVAWAERITGPWFPHPGNPVRIDMASSRPGGTATLIDGRIMLPTQDCSRTYGGAVRPLWIDRLDETGFAANAGAPLPVPASAGRYREGFHTLSSGGGVTLIDVKYIDRSLAGLWLEVRRRLR</sequence>
<protein>
    <submittedName>
        <fullName evidence="4">Formyl transferase</fullName>
    </submittedName>
</protein>
<dbReference type="AlphaFoldDB" id="A0A4P8L6E5"/>
<keyword evidence="1" id="KW-0858">Xylan degradation</keyword>
<evidence type="ECO:0000313" key="5">
    <source>
        <dbReference type="Proteomes" id="UP000298602"/>
    </source>
</evidence>
<dbReference type="SUPFAM" id="SSF75005">
    <property type="entry name" value="Arabinanase/levansucrase/invertase"/>
    <property type="match status" value="1"/>
</dbReference>
<evidence type="ECO:0000313" key="4">
    <source>
        <dbReference type="EMBL" id="QCQ23333.1"/>
    </source>
</evidence>
<dbReference type="Gene3D" id="2.115.10.20">
    <property type="entry name" value="Glycosyl hydrolase domain, family 43"/>
    <property type="match status" value="1"/>
</dbReference>
<evidence type="ECO:0000256" key="1">
    <source>
        <dbReference type="ARBA" id="ARBA00022651"/>
    </source>
</evidence>
<gene>
    <name evidence="4" type="ORF">FDQ92_14845</name>
</gene>
<dbReference type="OrthoDB" id="3771157at2"/>
<reference evidence="4 5" key="1">
    <citation type="submission" date="2019-05" db="EMBL/GenBank/DDBJ databases">
        <title>The Complete Genome Sequence of the n-alkane-degrading Desulfoglaeba alkanexedens ALDC reveals multiple alkylsuccinate synthase gene clusters.</title>
        <authorList>
            <person name="Callaghan A.V."/>
            <person name="Davidova I.A."/>
            <person name="Duncan K.E."/>
            <person name="Morris B."/>
            <person name="McInerney M.J."/>
        </authorList>
    </citation>
    <scope>NUCLEOTIDE SEQUENCE [LARGE SCALE GENOMIC DNA]</scope>
    <source>
        <strain evidence="4 5">ALDC</strain>
    </source>
</reference>
<reference evidence="4 5" key="2">
    <citation type="submission" date="2019-05" db="EMBL/GenBank/DDBJ databases">
        <authorList>
            <person name="Suflita J.M."/>
            <person name="Marks C.R."/>
        </authorList>
    </citation>
    <scope>NUCLEOTIDE SEQUENCE [LARGE SCALE GENOMIC DNA]</scope>
    <source>
        <strain evidence="4 5">ALDC</strain>
    </source>
</reference>
<feature type="domain" description="Glucosamine inositolphosphorylceramide transferase 1 N-terminal" evidence="3">
    <location>
        <begin position="38"/>
        <end position="239"/>
    </location>
</feature>
<dbReference type="Pfam" id="PF24793">
    <property type="entry name" value="GINT1_N"/>
    <property type="match status" value="1"/>
</dbReference>
<dbReference type="InterPro" id="IPR023296">
    <property type="entry name" value="Glyco_hydro_beta-prop_sf"/>
</dbReference>
<dbReference type="PANTHER" id="PTHR43772">
    <property type="entry name" value="ENDO-1,4-BETA-XYLANASE"/>
    <property type="match status" value="1"/>
</dbReference>
<dbReference type="KEGG" id="dax:FDQ92_14845"/>
<proteinExistence type="predicted"/>
<accession>A0A4P8L6E5</accession>
<dbReference type="InterPro" id="IPR056442">
    <property type="entry name" value="GINT1_N"/>
</dbReference>
<name>A0A4P8L6E5_9BACT</name>
<dbReference type="GO" id="GO:0045493">
    <property type="term" value="P:xylan catabolic process"/>
    <property type="evidence" value="ECO:0007669"/>
    <property type="project" value="UniProtKB-KW"/>
</dbReference>